<dbReference type="InterPro" id="IPR013429">
    <property type="entry name" value="Regulatory_FmdB_Zinc_ribbon"/>
</dbReference>
<protein>
    <submittedName>
        <fullName evidence="3">Zinc ribbon domain-containing protein</fullName>
    </submittedName>
</protein>
<evidence type="ECO:0000313" key="3">
    <source>
        <dbReference type="EMBL" id="MBS9478632.1"/>
    </source>
</evidence>
<feature type="compositionally biased region" description="Low complexity" evidence="1">
    <location>
        <begin position="102"/>
        <end position="111"/>
    </location>
</feature>
<dbReference type="NCBIfam" id="TIGR02605">
    <property type="entry name" value="CxxC_CxxC_SSSS"/>
    <property type="match status" value="1"/>
</dbReference>
<dbReference type="Proteomes" id="UP001166585">
    <property type="component" value="Unassembled WGS sequence"/>
</dbReference>
<organism evidence="3 4">
    <name type="scientific">Ancylobacter radicis</name>
    <dbReference type="NCBI Taxonomy" id="2836179"/>
    <lineage>
        <taxon>Bacteria</taxon>
        <taxon>Pseudomonadati</taxon>
        <taxon>Pseudomonadota</taxon>
        <taxon>Alphaproteobacteria</taxon>
        <taxon>Hyphomicrobiales</taxon>
        <taxon>Xanthobacteraceae</taxon>
        <taxon>Ancylobacter</taxon>
    </lineage>
</organism>
<dbReference type="Pfam" id="PF09723">
    <property type="entry name" value="Zn_ribbon_8"/>
    <property type="match status" value="1"/>
</dbReference>
<dbReference type="SMART" id="SM00834">
    <property type="entry name" value="CxxC_CXXC_SSSS"/>
    <property type="match status" value="1"/>
</dbReference>
<comment type="caution">
    <text evidence="3">The sequence shown here is derived from an EMBL/GenBank/DDBJ whole genome shotgun (WGS) entry which is preliminary data.</text>
</comment>
<gene>
    <name evidence="3" type="ORF">KIP89_16070</name>
</gene>
<accession>A0ABS5RE45</accession>
<sequence length="122" mass="12797">MPVYEYLCESCGDFTAMRPMSEYQAPQPCPDCGASAPRVMLTAPHFSGMARESLVAHATNERAANAPMTTGEFAAKSAAARHGSGCSCCSGGMKSRTKKSKTATAASGAKSFPSARPWMISH</sequence>
<evidence type="ECO:0000313" key="4">
    <source>
        <dbReference type="Proteomes" id="UP001166585"/>
    </source>
</evidence>
<feature type="domain" description="Putative regulatory protein FmdB zinc ribbon" evidence="2">
    <location>
        <begin position="1"/>
        <end position="41"/>
    </location>
</feature>
<reference evidence="3" key="1">
    <citation type="submission" date="2021-05" db="EMBL/GenBank/DDBJ databases">
        <authorList>
            <person name="Sun Q."/>
            <person name="Inoue M."/>
        </authorList>
    </citation>
    <scope>NUCLEOTIDE SEQUENCE</scope>
    <source>
        <strain evidence="3">VKM B-3255</strain>
    </source>
</reference>
<proteinExistence type="predicted"/>
<evidence type="ECO:0000259" key="2">
    <source>
        <dbReference type="SMART" id="SM00834"/>
    </source>
</evidence>
<keyword evidence="4" id="KW-1185">Reference proteome</keyword>
<feature type="region of interest" description="Disordered" evidence="1">
    <location>
        <begin position="90"/>
        <end position="122"/>
    </location>
</feature>
<dbReference type="RefSeq" id="WP_213756579.1">
    <property type="nucleotide sequence ID" value="NZ_JAHCQH010000020.1"/>
</dbReference>
<evidence type="ECO:0000256" key="1">
    <source>
        <dbReference type="SAM" id="MobiDB-lite"/>
    </source>
</evidence>
<name>A0ABS5RE45_9HYPH</name>
<dbReference type="EMBL" id="JAHCQH010000020">
    <property type="protein sequence ID" value="MBS9478632.1"/>
    <property type="molecule type" value="Genomic_DNA"/>
</dbReference>